<dbReference type="Proteomes" id="UP000618051">
    <property type="component" value="Unassembled WGS sequence"/>
</dbReference>
<gene>
    <name evidence="2" type="ORF">IHE44_0015207</name>
    <name evidence="1" type="ORF">IHE44_013708</name>
</gene>
<dbReference type="EMBL" id="JADDUC010000767">
    <property type="protein sequence ID" value="KAG0112866.1"/>
    <property type="molecule type" value="Genomic_DNA"/>
</dbReference>
<evidence type="ECO:0000313" key="2">
    <source>
        <dbReference type="EMBL" id="KAI1229524.1"/>
    </source>
</evidence>
<dbReference type="EMBL" id="JADDUC020000099">
    <property type="protein sequence ID" value="KAI1229524.1"/>
    <property type="molecule type" value="Genomic_DNA"/>
</dbReference>
<keyword evidence="3" id="KW-1185">Reference proteome</keyword>
<proteinExistence type="predicted"/>
<reference evidence="1" key="1">
    <citation type="submission" date="2020-10" db="EMBL/GenBank/DDBJ databases">
        <title>Feather gene expression reveals the developmental basis of iridescence in African starlings.</title>
        <authorList>
            <person name="Rubenstein D.R."/>
        </authorList>
    </citation>
    <scope>NUCLEOTIDE SEQUENCE</scope>
    <source>
        <strain evidence="1">SS15</strain>
        <tissue evidence="1">Liver</tissue>
    </source>
</reference>
<organism evidence="1">
    <name type="scientific">Lamprotornis superbus</name>
    <dbReference type="NCBI Taxonomy" id="245042"/>
    <lineage>
        <taxon>Eukaryota</taxon>
        <taxon>Metazoa</taxon>
        <taxon>Chordata</taxon>
        <taxon>Craniata</taxon>
        <taxon>Vertebrata</taxon>
        <taxon>Euteleostomi</taxon>
        <taxon>Archelosauria</taxon>
        <taxon>Archosauria</taxon>
        <taxon>Dinosauria</taxon>
        <taxon>Saurischia</taxon>
        <taxon>Theropoda</taxon>
        <taxon>Coelurosauria</taxon>
        <taxon>Aves</taxon>
        <taxon>Neognathae</taxon>
        <taxon>Neoaves</taxon>
        <taxon>Telluraves</taxon>
        <taxon>Australaves</taxon>
        <taxon>Passeriformes</taxon>
        <taxon>Sturnidae</taxon>
        <taxon>Lamprotornis</taxon>
    </lineage>
</organism>
<evidence type="ECO:0000313" key="1">
    <source>
        <dbReference type="EMBL" id="KAG0112866.1"/>
    </source>
</evidence>
<sequence length="72" mass="7848">MHLRLLPAPGPGALLCQAALSGSDDAGRGVQPLVPLYPERRLRAERAHQVQAVLPLEPRAAALHHGRPRHRQ</sequence>
<name>A0A835ND19_9PASS</name>
<accession>A0A835ND19</accession>
<reference evidence="2" key="3">
    <citation type="submission" date="2022-01" db="EMBL/GenBank/DDBJ databases">
        <authorList>
            <person name="Rubenstein D.R."/>
        </authorList>
    </citation>
    <scope>NUCLEOTIDE SEQUENCE</scope>
    <source>
        <strain evidence="2">SS15</strain>
        <tissue evidence="2">Liver</tissue>
    </source>
</reference>
<feature type="non-terminal residue" evidence="1">
    <location>
        <position position="1"/>
    </location>
</feature>
<evidence type="ECO:0000313" key="3">
    <source>
        <dbReference type="Proteomes" id="UP000618051"/>
    </source>
</evidence>
<dbReference type="AlphaFoldDB" id="A0A835ND19"/>
<protein>
    <submittedName>
        <fullName evidence="1">Uncharacterized protein</fullName>
    </submittedName>
</protein>
<comment type="caution">
    <text evidence="1">The sequence shown here is derived from an EMBL/GenBank/DDBJ whole genome shotgun (WGS) entry which is preliminary data.</text>
</comment>
<reference evidence="2 3" key="2">
    <citation type="journal article" date="2021" name="J. Hered.">
        <title>Feather Gene Expression Elucidates the Developmental Basis of Plumage Iridescence in African Starlings.</title>
        <authorList>
            <person name="Rubenstein D.R."/>
            <person name="Corvelo A."/>
            <person name="MacManes M.D."/>
            <person name="Maia R."/>
            <person name="Narzisi G."/>
            <person name="Rousaki A."/>
            <person name="Vandenabeele P."/>
            <person name="Shawkey M.D."/>
            <person name="Solomon J."/>
        </authorList>
    </citation>
    <scope>NUCLEOTIDE SEQUENCE [LARGE SCALE GENOMIC DNA]</scope>
    <source>
        <strain evidence="2">SS15</strain>
    </source>
</reference>